<comment type="catalytic activity">
    <reaction evidence="9">
        <text>L-seryl-[protein] + ATP = O-phospho-L-seryl-[protein] + ADP + H(+)</text>
        <dbReference type="Rhea" id="RHEA:17989"/>
        <dbReference type="Rhea" id="RHEA-COMP:9863"/>
        <dbReference type="Rhea" id="RHEA-COMP:11604"/>
        <dbReference type="ChEBI" id="CHEBI:15378"/>
        <dbReference type="ChEBI" id="CHEBI:29999"/>
        <dbReference type="ChEBI" id="CHEBI:30616"/>
        <dbReference type="ChEBI" id="CHEBI:83421"/>
        <dbReference type="ChEBI" id="CHEBI:456216"/>
        <dbReference type="EC" id="2.7.11.1"/>
    </reaction>
</comment>
<keyword evidence="7" id="KW-0325">Glycoprotein</keyword>
<dbReference type="Pfam" id="PF14380">
    <property type="entry name" value="WAK_assoc"/>
    <property type="match status" value="1"/>
</dbReference>
<evidence type="ECO:0000256" key="6">
    <source>
        <dbReference type="ARBA" id="ARBA00023136"/>
    </source>
</evidence>
<dbReference type="PANTHER" id="PTHR33138">
    <property type="entry name" value="OS01G0690200 PROTEIN"/>
    <property type="match status" value="1"/>
</dbReference>
<evidence type="ECO:0000313" key="12">
    <source>
        <dbReference type="EMBL" id="KJB43092.1"/>
    </source>
</evidence>
<dbReference type="GO" id="GO:0016020">
    <property type="term" value="C:membrane"/>
    <property type="evidence" value="ECO:0007669"/>
    <property type="project" value="UniProtKB-SubCell"/>
</dbReference>
<comment type="catalytic activity">
    <reaction evidence="8">
        <text>L-threonyl-[protein] + ATP = O-phospho-L-threonyl-[protein] + ADP + H(+)</text>
        <dbReference type="Rhea" id="RHEA:46608"/>
        <dbReference type="Rhea" id="RHEA-COMP:11060"/>
        <dbReference type="Rhea" id="RHEA-COMP:11605"/>
        <dbReference type="ChEBI" id="CHEBI:15378"/>
        <dbReference type="ChEBI" id="CHEBI:30013"/>
        <dbReference type="ChEBI" id="CHEBI:30616"/>
        <dbReference type="ChEBI" id="CHEBI:61977"/>
        <dbReference type="ChEBI" id="CHEBI:456216"/>
        <dbReference type="EC" id="2.7.11.1"/>
    </reaction>
</comment>
<dbReference type="Pfam" id="PF13947">
    <property type="entry name" value="GUB_WAK_bind"/>
    <property type="match status" value="1"/>
</dbReference>
<evidence type="ECO:0000256" key="5">
    <source>
        <dbReference type="ARBA" id="ARBA00022989"/>
    </source>
</evidence>
<evidence type="ECO:0000259" key="10">
    <source>
        <dbReference type="Pfam" id="PF13947"/>
    </source>
</evidence>
<keyword evidence="6" id="KW-0472">Membrane</keyword>
<keyword evidence="13" id="KW-1185">Reference proteome</keyword>
<feature type="non-terminal residue" evidence="12">
    <location>
        <position position="341"/>
    </location>
</feature>
<evidence type="ECO:0000256" key="7">
    <source>
        <dbReference type="ARBA" id="ARBA00023180"/>
    </source>
</evidence>
<feature type="domain" description="Wall-associated receptor kinase galacturonan-binding" evidence="10">
    <location>
        <begin position="118"/>
        <end position="180"/>
    </location>
</feature>
<evidence type="ECO:0000256" key="2">
    <source>
        <dbReference type="ARBA" id="ARBA00012513"/>
    </source>
</evidence>
<dbReference type="AlphaFoldDB" id="A0A0D2PBF0"/>
<dbReference type="GO" id="GO:0004674">
    <property type="term" value="F:protein serine/threonine kinase activity"/>
    <property type="evidence" value="ECO:0007669"/>
    <property type="project" value="UniProtKB-KW"/>
</dbReference>
<evidence type="ECO:0000256" key="1">
    <source>
        <dbReference type="ARBA" id="ARBA00004167"/>
    </source>
</evidence>
<keyword evidence="3" id="KW-0812">Transmembrane</keyword>
<dbReference type="Proteomes" id="UP000032304">
    <property type="component" value="Chromosome 7"/>
</dbReference>
<evidence type="ECO:0000256" key="9">
    <source>
        <dbReference type="ARBA" id="ARBA00048679"/>
    </source>
</evidence>
<sequence>SPSLVSILNYCISIYSLLHPHPHPHDTTYGCSKSLQVNSPTLYSKSFFQLGFNCISLELRQAINPFFLHLSALKMISPSFSSYLPLPLPLPLFCLLFIMLGTPVSLTTAWFEPEFENCRDSKFKCGSITAGFPFHGGDREKECGHPDLELECGDDMATMKIRDVRYRVLEILPDRQILRILSEKVINKGICPPPFPDADWIQDSPVFTPGPGFASVTLFYDCLSRISPDLLFFTCNKNYDHSNVSVAIANNTSIHPEACLHRANVMIPETSLESLRNHSPDWKGALETGFEVQWRKNYAEECWKCTSSGGACGLGIHDEAYCYCPPGKWSGPEGKECRPHT</sequence>
<dbReference type="STRING" id="29730.A0A0D2PBF0"/>
<dbReference type="InterPro" id="IPR025287">
    <property type="entry name" value="WAK_GUB"/>
</dbReference>
<dbReference type="OMA" id="FPDADWI"/>
<dbReference type="InterPro" id="IPR032872">
    <property type="entry name" value="WAK_assoc_C"/>
</dbReference>
<keyword evidence="5" id="KW-1133">Transmembrane helix</keyword>
<keyword evidence="4" id="KW-0732">Signal</keyword>
<feature type="domain" description="Wall-associated receptor kinase C-terminal" evidence="11">
    <location>
        <begin position="250"/>
        <end position="325"/>
    </location>
</feature>
<dbReference type="EMBL" id="CM001746">
    <property type="protein sequence ID" value="KJB43092.1"/>
    <property type="molecule type" value="Genomic_DNA"/>
</dbReference>
<feature type="non-terminal residue" evidence="12">
    <location>
        <position position="1"/>
    </location>
</feature>
<accession>A0A0D2PBF0</accession>
<dbReference type="PANTHER" id="PTHR33138:SF11">
    <property type="entry name" value="KINASE-LIKE PROTEIN"/>
    <property type="match status" value="1"/>
</dbReference>
<dbReference type="Gramene" id="KJB43092">
    <property type="protein sequence ID" value="KJB43092"/>
    <property type="gene ID" value="B456_007G1839001"/>
</dbReference>
<comment type="subcellular location">
    <subcellularLocation>
        <location evidence="1">Membrane</location>
        <topology evidence="1">Single-pass membrane protein</topology>
    </subcellularLocation>
</comment>
<evidence type="ECO:0000256" key="8">
    <source>
        <dbReference type="ARBA" id="ARBA00047899"/>
    </source>
</evidence>
<name>A0A0D2PBF0_GOSRA</name>
<proteinExistence type="predicted"/>
<reference evidence="12 13" key="1">
    <citation type="journal article" date="2012" name="Nature">
        <title>Repeated polyploidization of Gossypium genomes and the evolution of spinnable cotton fibres.</title>
        <authorList>
            <person name="Paterson A.H."/>
            <person name="Wendel J.F."/>
            <person name="Gundlach H."/>
            <person name="Guo H."/>
            <person name="Jenkins J."/>
            <person name="Jin D."/>
            <person name="Llewellyn D."/>
            <person name="Showmaker K.C."/>
            <person name="Shu S."/>
            <person name="Udall J."/>
            <person name="Yoo M.J."/>
            <person name="Byers R."/>
            <person name="Chen W."/>
            <person name="Doron-Faigenboim A."/>
            <person name="Duke M.V."/>
            <person name="Gong L."/>
            <person name="Grimwood J."/>
            <person name="Grover C."/>
            <person name="Grupp K."/>
            <person name="Hu G."/>
            <person name="Lee T.H."/>
            <person name="Li J."/>
            <person name="Lin L."/>
            <person name="Liu T."/>
            <person name="Marler B.S."/>
            <person name="Page J.T."/>
            <person name="Roberts A.W."/>
            <person name="Romanel E."/>
            <person name="Sanders W.S."/>
            <person name="Szadkowski E."/>
            <person name="Tan X."/>
            <person name="Tang H."/>
            <person name="Xu C."/>
            <person name="Wang J."/>
            <person name="Wang Z."/>
            <person name="Zhang D."/>
            <person name="Zhang L."/>
            <person name="Ashrafi H."/>
            <person name="Bedon F."/>
            <person name="Bowers J.E."/>
            <person name="Brubaker C.L."/>
            <person name="Chee P.W."/>
            <person name="Das S."/>
            <person name="Gingle A.R."/>
            <person name="Haigler C.H."/>
            <person name="Harker D."/>
            <person name="Hoffmann L.V."/>
            <person name="Hovav R."/>
            <person name="Jones D.C."/>
            <person name="Lemke C."/>
            <person name="Mansoor S."/>
            <person name="ur Rahman M."/>
            <person name="Rainville L.N."/>
            <person name="Rambani A."/>
            <person name="Reddy U.K."/>
            <person name="Rong J.K."/>
            <person name="Saranga Y."/>
            <person name="Scheffler B.E."/>
            <person name="Scheffler J.A."/>
            <person name="Stelly D.M."/>
            <person name="Triplett B.A."/>
            <person name="Van Deynze A."/>
            <person name="Vaslin M.F."/>
            <person name="Waghmare V.N."/>
            <person name="Walford S.A."/>
            <person name="Wright R.J."/>
            <person name="Zaki E.A."/>
            <person name="Zhang T."/>
            <person name="Dennis E.S."/>
            <person name="Mayer K.F."/>
            <person name="Peterson D.G."/>
            <person name="Rokhsar D.S."/>
            <person name="Wang X."/>
            <person name="Schmutz J."/>
        </authorList>
    </citation>
    <scope>NUCLEOTIDE SEQUENCE [LARGE SCALE GENOMIC DNA]</scope>
</reference>
<dbReference type="EC" id="2.7.11.1" evidence="2"/>
<dbReference type="GO" id="GO:0030247">
    <property type="term" value="F:polysaccharide binding"/>
    <property type="evidence" value="ECO:0007669"/>
    <property type="project" value="InterPro"/>
</dbReference>
<evidence type="ECO:0000256" key="4">
    <source>
        <dbReference type="ARBA" id="ARBA00022729"/>
    </source>
</evidence>
<evidence type="ECO:0000256" key="3">
    <source>
        <dbReference type="ARBA" id="ARBA00022692"/>
    </source>
</evidence>
<organism evidence="12 13">
    <name type="scientific">Gossypium raimondii</name>
    <name type="common">Peruvian cotton</name>
    <name type="synonym">Gossypium klotzschianum subsp. raimondii</name>
    <dbReference type="NCBI Taxonomy" id="29730"/>
    <lineage>
        <taxon>Eukaryota</taxon>
        <taxon>Viridiplantae</taxon>
        <taxon>Streptophyta</taxon>
        <taxon>Embryophyta</taxon>
        <taxon>Tracheophyta</taxon>
        <taxon>Spermatophyta</taxon>
        <taxon>Magnoliopsida</taxon>
        <taxon>eudicotyledons</taxon>
        <taxon>Gunneridae</taxon>
        <taxon>Pentapetalae</taxon>
        <taxon>rosids</taxon>
        <taxon>malvids</taxon>
        <taxon>Malvales</taxon>
        <taxon>Malvaceae</taxon>
        <taxon>Malvoideae</taxon>
        <taxon>Gossypium</taxon>
    </lineage>
</organism>
<protein>
    <recommendedName>
        <fullName evidence="2">non-specific serine/threonine protein kinase</fullName>
        <ecNumber evidence="2">2.7.11.1</ecNumber>
    </recommendedName>
</protein>
<evidence type="ECO:0000259" key="11">
    <source>
        <dbReference type="Pfam" id="PF14380"/>
    </source>
</evidence>
<gene>
    <name evidence="12" type="ORF">B456_007G1839001</name>
</gene>
<evidence type="ECO:0000313" key="13">
    <source>
        <dbReference type="Proteomes" id="UP000032304"/>
    </source>
</evidence>